<sequence>MMAVFCTNSINIIAGVNGVEAGQTVVIAGSIVVFNLLQLHRLESQEWQHILSICFLLPLCGTACGLLRFNWYPARVFVGDTFCYWAGMTIAVAGILGHFSKTMILFLLPQVFNFVYSLPQLFHLVPCPRHRLPKFDSEKNVVGMSFAEFKASEAKPLGHVALKIFELVGLLHREDFEKDGEMWIRISNLTILNLILKFSGPMREDTLTACFLVLQVAFSFVGLIIRFHLAGLVYDVVN</sequence>
<feature type="transmembrane region" description="Helical" evidence="19">
    <location>
        <begin position="207"/>
        <end position="229"/>
    </location>
</feature>
<dbReference type="AlphaFoldDB" id="A0A1I8AGN3"/>
<evidence type="ECO:0000256" key="8">
    <source>
        <dbReference type="ARBA" id="ARBA00022679"/>
    </source>
</evidence>
<evidence type="ECO:0000313" key="21">
    <source>
        <dbReference type="WBParaSite" id="L893_g5553.t1"/>
    </source>
</evidence>
<dbReference type="GO" id="GO:0046872">
    <property type="term" value="F:metal ion binding"/>
    <property type="evidence" value="ECO:0007669"/>
    <property type="project" value="UniProtKB-KW"/>
</dbReference>
<dbReference type="GO" id="GO:0006488">
    <property type="term" value="P:dolichol-linked oligosaccharide biosynthetic process"/>
    <property type="evidence" value="ECO:0007669"/>
    <property type="project" value="InterPro"/>
</dbReference>
<keyword evidence="13 19" id="KW-1133">Transmembrane helix</keyword>
<reference evidence="21" key="1">
    <citation type="submission" date="2016-11" db="UniProtKB">
        <authorList>
            <consortium name="WormBaseParasite"/>
        </authorList>
    </citation>
    <scope>IDENTIFICATION</scope>
</reference>
<feature type="transmembrane region" description="Helical" evidence="19">
    <location>
        <begin position="12"/>
        <end position="37"/>
    </location>
</feature>
<evidence type="ECO:0000256" key="14">
    <source>
        <dbReference type="ARBA" id="ARBA00023136"/>
    </source>
</evidence>
<evidence type="ECO:0000256" key="5">
    <source>
        <dbReference type="ARBA" id="ARBA00013225"/>
    </source>
</evidence>
<evidence type="ECO:0000256" key="1">
    <source>
        <dbReference type="ARBA" id="ARBA00001946"/>
    </source>
</evidence>
<keyword evidence="12" id="KW-0460">Magnesium</keyword>
<dbReference type="UniPathway" id="UPA00378"/>
<evidence type="ECO:0000256" key="12">
    <source>
        <dbReference type="ARBA" id="ARBA00022842"/>
    </source>
</evidence>
<keyword evidence="10" id="KW-0479">Metal-binding</keyword>
<evidence type="ECO:0000256" key="9">
    <source>
        <dbReference type="ARBA" id="ARBA00022692"/>
    </source>
</evidence>
<evidence type="ECO:0000256" key="18">
    <source>
        <dbReference type="ARBA" id="ARBA00045078"/>
    </source>
</evidence>
<name>A0A1I8AGN3_9BILA</name>
<evidence type="ECO:0000256" key="3">
    <source>
        <dbReference type="ARBA" id="ARBA00004922"/>
    </source>
</evidence>
<evidence type="ECO:0000256" key="11">
    <source>
        <dbReference type="ARBA" id="ARBA00022824"/>
    </source>
</evidence>
<evidence type="ECO:0000256" key="10">
    <source>
        <dbReference type="ARBA" id="ARBA00022723"/>
    </source>
</evidence>
<keyword evidence="8" id="KW-0808">Transferase</keyword>
<evidence type="ECO:0000313" key="20">
    <source>
        <dbReference type="Proteomes" id="UP000095287"/>
    </source>
</evidence>
<evidence type="ECO:0000256" key="17">
    <source>
        <dbReference type="ARBA" id="ARBA00044717"/>
    </source>
</evidence>
<protein>
    <recommendedName>
        <fullName evidence="6">UDP-N-acetylglucosamine--dolichyl-phosphate N-acetylglucosaminephosphotransferase</fullName>
        <ecNumber evidence="5">2.7.8.15</ecNumber>
    </recommendedName>
    <alternativeName>
        <fullName evidence="15">GlcNAc-1-P transferase</fullName>
    </alternativeName>
    <alternativeName>
        <fullName evidence="16">N-acetylglucosamine-1-phosphate transferase</fullName>
    </alternativeName>
</protein>
<keyword evidence="20" id="KW-1185">Reference proteome</keyword>
<evidence type="ECO:0000256" key="16">
    <source>
        <dbReference type="ARBA" id="ARBA00033238"/>
    </source>
</evidence>
<keyword evidence="7" id="KW-0328">Glycosyltransferase</keyword>
<dbReference type="EC" id="2.7.8.15" evidence="5"/>
<evidence type="ECO:0000256" key="2">
    <source>
        <dbReference type="ARBA" id="ARBA00004477"/>
    </source>
</evidence>
<dbReference type="GO" id="GO:0005789">
    <property type="term" value="C:endoplasmic reticulum membrane"/>
    <property type="evidence" value="ECO:0007669"/>
    <property type="project" value="UniProtKB-SubCell"/>
</dbReference>
<accession>A0A1I8AGN3</accession>
<evidence type="ECO:0000256" key="7">
    <source>
        <dbReference type="ARBA" id="ARBA00022676"/>
    </source>
</evidence>
<dbReference type="WBParaSite" id="L893_g5553.t1">
    <property type="protein sequence ID" value="L893_g5553.t1"/>
    <property type="gene ID" value="L893_g5553"/>
</dbReference>
<keyword evidence="11" id="KW-0256">Endoplasmic reticulum</keyword>
<evidence type="ECO:0000256" key="4">
    <source>
        <dbReference type="ARBA" id="ARBA00009317"/>
    </source>
</evidence>
<comment type="pathway">
    <text evidence="3">Protein modification; protein glycosylation.</text>
</comment>
<dbReference type="Proteomes" id="UP000095287">
    <property type="component" value="Unplaced"/>
</dbReference>
<keyword evidence="9 19" id="KW-0812">Transmembrane</keyword>
<dbReference type="InterPro" id="IPR000715">
    <property type="entry name" value="Glycosyl_transferase_4"/>
</dbReference>
<comment type="subcellular location">
    <subcellularLocation>
        <location evidence="2">Endoplasmic reticulum membrane</location>
        <topology evidence="2">Multi-pass membrane protein</topology>
    </subcellularLocation>
</comment>
<evidence type="ECO:0000256" key="6">
    <source>
        <dbReference type="ARBA" id="ARBA00017659"/>
    </source>
</evidence>
<dbReference type="GO" id="GO:0016757">
    <property type="term" value="F:glycosyltransferase activity"/>
    <property type="evidence" value="ECO:0007669"/>
    <property type="project" value="UniProtKB-KW"/>
</dbReference>
<dbReference type="InterPro" id="IPR033895">
    <property type="entry name" value="GPT"/>
</dbReference>
<dbReference type="GO" id="GO:0003975">
    <property type="term" value="F:UDP-N-acetylglucosamine-dolichyl-phosphate N-acetylglucosaminephosphotransferase activity"/>
    <property type="evidence" value="ECO:0007669"/>
    <property type="project" value="UniProtKB-EC"/>
</dbReference>
<evidence type="ECO:0000256" key="13">
    <source>
        <dbReference type="ARBA" id="ARBA00022989"/>
    </source>
</evidence>
<feature type="transmembrane region" description="Helical" evidence="19">
    <location>
        <begin position="103"/>
        <end position="125"/>
    </location>
</feature>
<proteinExistence type="inferred from homology"/>
<evidence type="ECO:0000256" key="15">
    <source>
        <dbReference type="ARBA" id="ARBA00029567"/>
    </source>
</evidence>
<dbReference type="CDD" id="cd06855">
    <property type="entry name" value="GT_GPT_euk"/>
    <property type="match status" value="1"/>
</dbReference>
<comment type="cofactor">
    <cofactor evidence="1">
        <name>Mg(2+)</name>
        <dbReference type="ChEBI" id="CHEBI:18420"/>
    </cofactor>
</comment>
<feature type="transmembrane region" description="Helical" evidence="19">
    <location>
        <begin position="49"/>
        <end position="69"/>
    </location>
</feature>
<comment type="similarity">
    <text evidence="4">Belongs to the glycosyltransferase 4 family.</text>
</comment>
<comment type="catalytic activity">
    <reaction evidence="18">
        <text>a di-trans,poly-cis-dolichyl phosphate + UDP-N-acetyl-alpha-D-glucosamine = an N-acetyl-alpha-D-glucosaminyl-diphospho-di-trans,poly-cis-dolichol + UMP</text>
        <dbReference type="Rhea" id="RHEA:13289"/>
        <dbReference type="Rhea" id="RHEA-COMP:19498"/>
        <dbReference type="Rhea" id="RHEA-COMP:19507"/>
        <dbReference type="ChEBI" id="CHEBI:57683"/>
        <dbReference type="ChEBI" id="CHEBI:57705"/>
        <dbReference type="ChEBI" id="CHEBI:57865"/>
        <dbReference type="ChEBI" id="CHEBI:58427"/>
        <dbReference type="EC" id="2.7.8.15"/>
    </reaction>
    <physiologicalReaction direction="left-to-right" evidence="18">
        <dbReference type="Rhea" id="RHEA:13290"/>
    </physiologicalReaction>
</comment>
<keyword evidence="14 19" id="KW-0472">Membrane</keyword>
<evidence type="ECO:0000256" key="19">
    <source>
        <dbReference type="SAM" id="Phobius"/>
    </source>
</evidence>
<dbReference type="PANTHER" id="PTHR10571">
    <property type="entry name" value="UDP-N-ACETYLGLUCOSAMINE--DOLICHYL-PHOSPHATE N-ACETYLGLUCOSAMINEPHOSPHOTRANSFERASE"/>
    <property type="match status" value="1"/>
</dbReference>
<dbReference type="Pfam" id="PF00953">
    <property type="entry name" value="Glycos_transf_4"/>
    <property type="match status" value="1"/>
</dbReference>
<comment type="function">
    <text evidence="17">UDP-N-acetylglucosamine--dolichyl-phosphate N-acetylglucosaminephosphotransferase that operates in the biosynthetic pathway of dolichol-linked oligosaccharides, the glycan precursors employed in protein asparagine (N)-glycosylation. The assembly of dolichol-linked oligosaccharides begins on the cytosolic side of the endoplasmic reticulum membrane and finishes in its lumen. The sequential addition of sugars to dolichol pyrophosphate produces dolichol-linked oligosaccharides containing fourteen sugars, including two GlcNAcs, nine mannoses and three glucoses. Once assembled, the oligosaccharide is transferred from the lipid to nascent proteins by oligosaccharyltransferases. Catalyzes the initial step of dolichol-linked oligosaccharide biosynthesis, transfering GlcNAc-1-P from cytosolic UDP-GlcNAc onto the carrier lipid dolichyl phosphate (P-dolichol), yielding GlcNAc-P-P-dolichol embedded in the cytoplasmic leaflet of the endoplasmic reticulum membrane.</text>
</comment>
<dbReference type="PANTHER" id="PTHR10571:SF0">
    <property type="entry name" value="UDP-N-ACETYLGLUCOSAMINE--DOLICHYL-PHOSPHATE N-ACETYLGLUCOSAMINEPHOSPHOTRANSFERASE"/>
    <property type="match status" value="1"/>
</dbReference>
<organism evidence="20 21">
    <name type="scientific">Steinernema glaseri</name>
    <dbReference type="NCBI Taxonomy" id="37863"/>
    <lineage>
        <taxon>Eukaryota</taxon>
        <taxon>Metazoa</taxon>
        <taxon>Ecdysozoa</taxon>
        <taxon>Nematoda</taxon>
        <taxon>Chromadorea</taxon>
        <taxon>Rhabditida</taxon>
        <taxon>Tylenchina</taxon>
        <taxon>Panagrolaimomorpha</taxon>
        <taxon>Strongyloidoidea</taxon>
        <taxon>Steinernematidae</taxon>
        <taxon>Steinernema</taxon>
    </lineage>
</organism>
<feature type="transmembrane region" description="Helical" evidence="19">
    <location>
        <begin position="76"/>
        <end position="97"/>
    </location>
</feature>